<keyword evidence="2" id="KW-1185">Reference proteome</keyword>
<accession>A0ACC2BYG3</accession>
<protein>
    <submittedName>
        <fullName evidence="1">Uncharacterized protein</fullName>
    </submittedName>
</protein>
<gene>
    <name evidence="1" type="ORF">O6H91_13G095400</name>
</gene>
<organism evidence="1 2">
    <name type="scientific">Diphasiastrum complanatum</name>
    <name type="common">Issler's clubmoss</name>
    <name type="synonym">Lycopodium complanatum</name>
    <dbReference type="NCBI Taxonomy" id="34168"/>
    <lineage>
        <taxon>Eukaryota</taxon>
        <taxon>Viridiplantae</taxon>
        <taxon>Streptophyta</taxon>
        <taxon>Embryophyta</taxon>
        <taxon>Tracheophyta</taxon>
        <taxon>Lycopodiopsida</taxon>
        <taxon>Lycopodiales</taxon>
        <taxon>Lycopodiaceae</taxon>
        <taxon>Lycopodioideae</taxon>
        <taxon>Diphasiastrum</taxon>
    </lineage>
</organism>
<dbReference type="EMBL" id="CM055104">
    <property type="protein sequence ID" value="KAJ7534452.1"/>
    <property type="molecule type" value="Genomic_DNA"/>
</dbReference>
<dbReference type="Proteomes" id="UP001162992">
    <property type="component" value="Chromosome 13"/>
</dbReference>
<reference evidence="2" key="1">
    <citation type="journal article" date="2024" name="Proc. Natl. Acad. Sci. U.S.A.">
        <title>Extraordinary preservation of gene collinearity over three hundred million years revealed in homosporous lycophytes.</title>
        <authorList>
            <person name="Li C."/>
            <person name="Wickell D."/>
            <person name="Kuo L.Y."/>
            <person name="Chen X."/>
            <person name="Nie B."/>
            <person name="Liao X."/>
            <person name="Peng D."/>
            <person name="Ji J."/>
            <person name="Jenkins J."/>
            <person name="Williams M."/>
            <person name="Shu S."/>
            <person name="Plott C."/>
            <person name="Barry K."/>
            <person name="Rajasekar S."/>
            <person name="Grimwood J."/>
            <person name="Han X."/>
            <person name="Sun S."/>
            <person name="Hou Z."/>
            <person name="He W."/>
            <person name="Dai G."/>
            <person name="Sun C."/>
            <person name="Schmutz J."/>
            <person name="Leebens-Mack J.H."/>
            <person name="Li F.W."/>
            <person name="Wang L."/>
        </authorList>
    </citation>
    <scope>NUCLEOTIDE SEQUENCE [LARGE SCALE GENOMIC DNA]</scope>
    <source>
        <strain evidence="2">cv. PW_Plant_1</strain>
    </source>
</reference>
<comment type="caution">
    <text evidence="1">The sequence shown here is derived from an EMBL/GenBank/DDBJ whole genome shotgun (WGS) entry which is preliminary data.</text>
</comment>
<evidence type="ECO:0000313" key="2">
    <source>
        <dbReference type="Proteomes" id="UP001162992"/>
    </source>
</evidence>
<proteinExistence type="predicted"/>
<sequence>MSMRGHESAAVSDREAFRGSSRQGRRRSDERESGSRERGRGQEARPRYRSPSPHNHKSGDTDDADAQRSRHWFPPSRHHDPVGHGGFGGQERPSYKDRSRERDGKEDAASADALGLEDKRRMLSEGRNRDERGQSALPDLYSIQKGKVRSIRPYGVFVNLYNYRSNGLVYLSQISNHEITKKDDSDELKVQAISSVVEEGDEVWVKVISVKHEEDGSVKVGCSLKYVSQSDGRDLDPNNVQHEQQQSRPTWQAPQKLVLDAVYNVTCTRCGGHGHLKKECYSTGERVYELLTEDDAAEIHELQLLKETNQGRTGATPFSRQDAGTGRFQQIVKPADEVAADHVPRLKKMHSSKSTKKSHLPDKVTTVEEALAVIANLEDEKRREKQKRKQKKEKRHQQREEKKHKKRKKYDD</sequence>
<name>A0ACC2BYG3_DIPCM</name>
<evidence type="ECO:0000313" key="1">
    <source>
        <dbReference type="EMBL" id="KAJ7534452.1"/>
    </source>
</evidence>